<gene>
    <name evidence="2" type="ORF">F1B92_02820</name>
</gene>
<keyword evidence="1" id="KW-0812">Transmembrane</keyword>
<proteinExistence type="predicted"/>
<dbReference type="Pfam" id="PF13179">
    <property type="entry name" value="DUF4006"/>
    <property type="match status" value="1"/>
</dbReference>
<keyword evidence="3" id="KW-1185">Reference proteome</keyword>
<keyword evidence="1" id="KW-1133">Transmembrane helix</keyword>
<keyword evidence="1" id="KW-0472">Membrane</keyword>
<evidence type="ECO:0000256" key="1">
    <source>
        <dbReference type="SAM" id="Phobius"/>
    </source>
</evidence>
<sequence length="71" mass="7762">MDNKSRNIFGIHGISGMLIATVLLISILVVLTIFGIKVQQSVADKPYTLNEPNGVTMKSDMQTANKVMQVK</sequence>
<dbReference type="RefSeq" id="WP_154570404.1">
    <property type="nucleotide sequence ID" value="NZ_VWSJ01000007.1"/>
</dbReference>
<feature type="transmembrane region" description="Helical" evidence="1">
    <location>
        <begin position="12"/>
        <end position="36"/>
    </location>
</feature>
<dbReference type="Proteomes" id="UP000476338">
    <property type="component" value="Unassembled WGS sequence"/>
</dbReference>
<reference evidence="2 3" key="1">
    <citation type="submission" date="2019-09" db="EMBL/GenBank/DDBJ databases">
        <authorList>
            <person name="Silva M."/>
            <person name="Pereira G."/>
            <person name="Lopes-Da-Costa L."/>
            <person name="Silva E."/>
        </authorList>
    </citation>
    <scope>NUCLEOTIDE SEQUENCE [LARGE SCALE GENOMIC DNA]</scope>
    <source>
        <strain evidence="2 3">FMV-PI01</strain>
    </source>
</reference>
<dbReference type="InterPro" id="IPR025065">
    <property type="entry name" value="DUF4006"/>
</dbReference>
<evidence type="ECO:0000313" key="2">
    <source>
        <dbReference type="EMBL" id="MSN96137.1"/>
    </source>
</evidence>
<reference evidence="2 3" key="2">
    <citation type="submission" date="2020-03" db="EMBL/GenBank/DDBJ databases">
        <title>Campylobacter portucalensis sp. nov., a new species of Campylobacter isolated from the reproductive tract of bulls.</title>
        <authorList>
            <person name="Silva M.F."/>
            <person name="Pereira G."/>
            <person name="Carneiro C."/>
            <person name="Hemphill A."/>
            <person name="Mateus L."/>
            <person name="Lopes-Da-Costa L."/>
            <person name="Silva E."/>
        </authorList>
    </citation>
    <scope>NUCLEOTIDE SEQUENCE [LARGE SCALE GENOMIC DNA]</scope>
    <source>
        <strain evidence="2 3">FMV-PI01</strain>
    </source>
</reference>
<organism evidence="2 3">
    <name type="scientific">Campylobacter portucalensis</name>
    <dbReference type="NCBI Taxonomy" id="2608384"/>
    <lineage>
        <taxon>Bacteria</taxon>
        <taxon>Pseudomonadati</taxon>
        <taxon>Campylobacterota</taxon>
        <taxon>Epsilonproteobacteria</taxon>
        <taxon>Campylobacterales</taxon>
        <taxon>Campylobacteraceae</taxon>
        <taxon>Campylobacter</taxon>
    </lineage>
</organism>
<dbReference type="EMBL" id="VWSJ01000007">
    <property type="protein sequence ID" value="MSN96137.1"/>
    <property type="molecule type" value="Genomic_DNA"/>
</dbReference>
<dbReference type="AlphaFoldDB" id="A0A6L5WIQ7"/>
<evidence type="ECO:0000313" key="3">
    <source>
        <dbReference type="Proteomes" id="UP000476338"/>
    </source>
</evidence>
<comment type="caution">
    <text evidence="2">The sequence shown here is derived from an EMBL/GenBank/DDBJ whole genome shotgun (WGS) entry which is preliminary data.</text>
</comment>
<accession>A0A6L5WIQ7</accession>
<protein>
    <submittedName>
        <fullName evidence="2">DUF4006 family protein</fullName>
    </submittedName>
</protein>
<name>A0A6L5WIQ7_9BACT</name>